<name>A0ABT9Q7N5_9ACTN</name>
<proteinExistence type="predicted"/>
<evidence type="ECO:0000313" key="2">
    <source>
        <dbReference type="Proteomes" id="UP001225356"/>
    </source>
</evidence>
<sequence>MRSPALRNDVPGFRRDVKAMARRLFGGLLVMVTAFAGLGLVAPSAHAATLVAQNSKHSWHANNQNKTIDTRAEVYDDGSVKGTSTVQSGVWLTGVRLCAKAILMDRDGGALATVGGDCWGVNGTAFGYSSRTENWTGQVTPDLALRTYAVQIVHWNNGVDWGQVFGFAKKVWEIYEDIFASNGDTAATDIVMPNGNVIRYEDLAPRSPGGGIGGCGGRFCVQPK</sequence>
<dbReference type="Proteomes" id="UP001225356">
    <property type="component" value="Unassembled WGS sequence"/>
</dbReference>
<keyword evidence="2" id="KW-1185">Reference proteome</keyword>
<protein>
    <submittedName>
        <fullName evidence="1">Uncharacterized protein</fullName>
    </submittedName>
</protein>
<dbReference type="EMBL" id="JAUSQU010000001">
    <property type="protein sequence ID" value="MDP9842742.1"/>
    <property type="molecule type" value="Genomic_DNA"/>
</dbReference>
<comment type="caution">
    <text evidence="1">The sequence shown here is derived from an EMBL/GenBank/DDBJ whole genome shotgun (WGS) entry which is preliminary data.</text>
</comment>
<dbReference type="RefSeq" id="WP_307556624.1">
    <property type="nucleotide sequence ID" value="NZ_JAUSQU010000001.1"/>
</dbReference>
<organism evidence="1 2">
    <name type="scientific">Streptosporangium lutulentum</name>
    <dbReference type="NCBI Taxonomy" id="1461250"/>
    <lineage>
        <taxon>Bacteria</taxon>
        <taxon>Bacillati</taxon>
        <taxon>Actinomycetota</taxon>
        <taxon>Actinomycetes</taxon>
        <taxon>Streptosporangiales</taxon>
        <taxon>Streptosporangiaceae</taxon>
        <taxon>Streptosporangium</taxon>
    </lineage>
</organism>
<evidence type="ECO:0000313" key="1">
    <source>
        <dbReference type="EMBL" id="MDP9842742.1"/>
    </source>
</evidence>
<gene>
    <name evidence="1" type="ORF">J2853_001953</name>
</gene>
<reference evidence="1 2" key="1">
    <citation type="submission" date="2023-07" db="EMBL/GenBank/DDBJ databases">
        <title>Sequencing the genomes of 1000 actinobacteria strains.</title>
        <authorList>
            <person name="Klenk H.-P."/>
        </authorList>
    </citation>
    <scope>NUCLEOTIDE SEQUENCE [LARGE SCALE GENOMIC DNA]</scope>
    <source>
        <strain evidence="1 2">DSM 46740</strain>
    </source>
</reference>
<accession>A0ABT9Q7N5</accession>